<evidence type="ECO:0000256" key="3">
    <source>
        <dbReference type="PROSITE-ProRule" id="PRU00023"/>
    </source>
</evidence>
<feature type="repeat" description="ANK" evidence="3">
    <location>
        <begin position="122"/>
        <end position="154"/>
    </location>
</feature>
<gene>
    <name evidence="4" type="ORF">Q9L58_008852</name>
</gene>
<reference evidence="4 5" key="1">
    <citation type="submission" date="2024-02" db="EMBL/GenBank/DDBJ databases">
        <title>Discinaceae phylogenomics.</title>
        <authorList>
            <person name="Dirks A.C."/>
            <person name="James T.Y."/>
        </authorList>
    </citation>
    <scope>NUCLEOTIDE SEQUENCE [LARGE SCALE GENOMIC DNA]</scope>
    <source>
        <strain evidence="4 5">ACD0624</strain>
    </source>
</reference>
<comment type="caution">
    <text evidence="4">The sequence shown here is derived from an EMBL/GenBank/DDBJ whole genome shotgun (WGS) entry which is preliminary data.</text>
</comment>
<name>A0ABR3G8R1_9PEZI</name>
<evidence type="ECO:0000256" key="1">
    <source>
        <dbReference type="ARBA" id="ARBA00022737"/>
    </source>
</evidence>
<feature type="repeat" description="ANK" evidence="3">
    <location>
        <begin position="89"/>
        <end position="121"/>
    </location>
</feature>
<evidence type="ECO:0000313" key="4">
    <source>
        <dbReference type="EMBL" id="KAL0632253.1"/>
    </source>
</evidence>
<proteinExistence type="predicted"/>
<dbReference type="Gene3D" id="1.25.40.20">
    <property type="entry name" value="Ankyrin repeat-containing domain"/>
    <property type="match status" value="2"/>
</dbReference>
<keyword evidence="1" id="KW-0677">Repeat</keyword>
<dbReference type="PANTHER" id="PTHR24198">
    <property type="entry name" value="ANKYRIN REPEAT AND PROTEIN KINASE DOMAIN-CONTAINING PROTEIN"/>
    <property type="match status" value="1"/>
</dbReference>
<evidence type="ECO:0000256" key="2">
    <source>
        <dbReference type="ARBA" id="ARBA00023043"/>
    </source>
</evidence>
<dbReference type="Proteomes" id="UP001447188">
    <property type="component" value="Unassembled WGS sequence"/>
</dbReference>
<dbReference type="SMART" id="SM00248">
    <property type="entry name" value="ANK"/>
    <property type="match status" value="5"/>
</dbReference>
<feature type="repeat" description="ANK" evidence="3">
    <location>
        <begin position="155"/>
        <end position="187"/>
    </location>
</feature>
<dbReference type="SUPFAM" id="SSF48403">
    <property type="entry name" value="Ankyrin repeat"/>
    <property type="match status" value="1"/>
</dbReference>
<dbReference type="PROSITE" id="PS50088">
    <property type="entry name" value="ANK_REPEAT"/>
    <property type="match status" value="4"/>
</dbReference>
<dbReference type="InterPro" id="IPR036770">
    <property type="entry name" value="Ankyrin_rpt-contain_sf"/>
</dbReference>
<dbReference type="InterPro" id="IPR002110">
    <property type="entry name" value="Ankyrin_rpt"/>
</dbReference>
<dbReference type="Pfam" id="PF00023">
    <property type="entry name" value="Ank"/>
    <property type="match status" value="2"/>
</dbReference>
<feature type="repeat" description="ANK" evidence="3">
    <location>
        <begin position="187"/>
        <end position="219"/>
    </location>
</feature>
<dbReference type="PANTHER" id="PTHR24198:SF165">
    <property type="entry name" value="ANKYRIN REPEAT-CONTAINING PROTEIN-RELATED"/>
    <property type="match status" value="1"/>
</dbReference>
<protein>
    <submittedName>
        <fullName evidence="4">Uncharacterized protein</fullName>
    </submittedName>
</protein>
<organism evidence="4 5">
    <name type="scientific">Discina gigas</name>
    <dbReference type="NCBI Taxonomy" id="1032678"/>
    <lineage>
        <taxon>Eukaryota</taxon>
        <taxon>Fungi</taxon>
        <taxon>Dikarya</taxon>
        <taxon>Ascomycota</taxon>
        <taxon>Pezizomycotina</taxon>
        <taxon>Pezizomycetes</taxon>
        <taxon>Pezizales</taxon>
        <taxon>Discinaceae</taxon>
        <taxon>Discina</taxon>
    </lineage>
</organism>
<keyword evidence="5" id="KW-1185">Reference proteome</keyword>
<dbReference type="Pfam" id="PF12796">
    <property type="entry name" value="Ank_2"/>
    <property type="match status" value="1"/>
</dbReference>
<dbReference type="PROSITE" id="PS50297">
    <property type="entry name" value="ANK_REP_REGION"/>
    <property type="match status" value="3"/>
</dbReference>
<sequence>MPLLSLPNEILLIIASSLNQTDTNSLLLTNLYFASLLTPRLKALSLLDRDSWTALQWAVSNRSESHVLALLQHGTNIDFLPADSDTVRVHQTALQLAAGSADKTIVRLLLVHGADVSARSPHEATALHMAVRSGCAECVTLLLQYGADVSAVDEDERTPLLWAVGFRFAGIVKVLLESGADAGAVCKGFKPLHWAVQLVDGAVIRMLLQHGADPMARDEVNGWTPLERLVRFGANSDEGKDAARALSGKE</sequence>
<dbReference type="EMBL" id="JBBBZM010000178">
    <property type="protein sequence ID" value="KAL0632253.1"/>
    <property type="molecule type" value="Genomic_DNA"/>
</dbReference>
<keyword evidence="2 3" id="KW-0040">ANK repeat</keyword>
<accession>A0ABR3G8R1</accession>
<evidence type="ECO:0000313" key="5">
    <source>
        <dbReference type="Proteomes" id="UP001447188"/>
    </source>
</evidence>